<keyword evidence="3" id="KW-0255">Endonuclease</keyword>
<dbReference type="EMBL" id="SMAD01000007">
    <property type="protein sequence ID" value="TCS86509.1"/>
    <property type="molecule type" value="Genomic_DNA"/>
</dbReference>
<dbReference type="RefSeq" id="WP_132129524.1">
    <property type="nucleotide sequence ID" value="NZ_CP042432.1"/>
</dbReference>
<keyword evidence="3" id="KW-0378">Hydrolase</keyword>
<dbReference type="PANTHER" id="PTHR30547:SF5">
    <property type="entry name" value="NUCLEASE YHCG-RELATED"/>
    <property type="match status" value="1"/>
</dbReference>
<evidence type="ECO:0000259" key="1">
    <source>
        <dbReference type="Pfam" id="PF06250"/>
    </source>
</evidence>
<comment type="caution">
    <text evidence="3">The sequence shown here is derived from an EMBL/GenBank/DDBJ whole genome shotgun (WGS) entry which is preliminary data.</text>
</comment>
<dbReference type="AlphaFoldDB" id="A0A4R3KQL6"/>
<dbReference type="InterPro" id="IPR009362">
    <property type="entry name" value="YhcG_C"/>
</dbReference>
<dbReference type="InterPro" id="IPR053148">
    <property type="entry name" value="PD-DEXK-like_domain"/>
</dbReference>
<dbReference type="GO" id="GO:0003676">
    <property type="term" value="F:nucleic acid binding"/>
    <property type="evidence" value="ECO:0007669"/>
    <property type="project" value="InterPro"/>
</dbReference>
<name>A0A4R3KQL6_9SPHI</name>
<accession>A0A4R3KQL6</accession>
<dbReference type="InterPro" id="IPR041527">
    <property type="entry name" value="YhcG_N"/>
</dbReference>
<evidence type="ECO:0000313" key="3">
    <source>
        <dbReference type="EMBL" id="TCS86509.1"/>
    </source>
</evidence>
<dbReference type="GO" id="GO:0004519">
    <property type="term" value="F:endonuclease activity"/>
    <property type="evidence" value="ECO:0007669"/>
    <property type="project" value="UniProtKB-KW"/>
</dbReference>
<proteinExistence type="predicted"/>
<dbReference type="Pfam" id="PF17761">
    <property type="entry name" value="DUF1016_N"/>
    <property type="match status" value="2"/>
</dbReference>
<protein>
    <submittedName>
        <fullName evidence="3">Putative nuclease of restriction endonuclease-like (RecB) superfamily</fullName>
    </submittedName>
</protein>
<dbReference type="PANTHER" id="PTHR30547">
    <property type="entry name" value="UNCHARACTERIZED PROTEIN YHCG-RELATED"/>
    <property type="match status" value="1"/>
</dbReference>
<dbReference type="Pfam" id="PF06250">
    <property type="entry name" value="YhcG_C"/>
    <property type="match status" value="1"/>
</dbReference>
<keyword evidence="4" id="KW-1185">Reference proteome</keyword>
<dbReference type="Gene3D" id="3.40.1350.10">
    <property type="match status" value="1"/>
</dbReference>
<dbReference type="InterPro" id="IPR011856">
    <property type="entry name" value="tRNA_endonuc-like_dom_sf"/>
</dbReference>
<reference evidence="3 4" key="1">
    <citation type="submission" date="2019-03" db="EMBL/GenBank/DDBJ databases">
        <title>Genomic Encyclopedia of Type Strains, Phase IV (KMG-IV): sequencing the most valuable type-strain genomes for metagenomic binning, comparative biology and taxonomic classification.</title>
        <authorList>
            <person name="Goeker M."/>
        </authorList>
    </citation>
    <scope>NUCLEOTIDE SEQUENCE [LARGE SCALE GENOMIC DNA]</scope>
    <source>
        <strain evidence="3 4">DSM 21100</strain>
    </source>
</reference>
<keyword evidence="3" id="KW-0540">Nuclease</keyword>
<evidence type="ECO:0000313" key="4">
    <source>
        <dbReference type="Proteomes" id="UP000295807"/>
    </source>
</evidence>
<organism evidence="3 4">
    <name type="scientific">Anseongella ginsenosidimutans</name>
    <dbReference type="NCBI Taxonomy" id="496056"/>
    <lineage>
        <taxon>Bacteria</taxon>
        <taxon>Pseudomonadati</taxon>
        <taxon>Bacteroidota</taxon>
        <taxon>Sphingobacteriia</taxon>
        <taxon>Sphingobacteriales</taxon>
        <taxon>Sphingobacteriaceae</taxon>
        <taxon>Anseongella</taxon>
    </lineage>
</organism>
<sequence>MKNFEHLLSTIENVHQNLQGVAVNAVNQALTMRNWLIGYYIVEFEQSGEDRAKYGTGLIENVANKLSHIKGIDKRSLFRFREFYLFYPQLREILSDHISGNKILETLRTKDSLRIVGTVSPQLEKELQVPPDKLISKLSYSHLELLLNIDDPLKRTFYEVECIKGTWSVRELKRQINSLYFERSGLSSHPEKLANMIRQKIVPQAPKDVIKNVYAFEFLDISTRSVVEESDLETALLDHLQQFIIELGNGFCLEARQKRILIGESYYFIDLVFYHRILKSHILLELKIGAFEHGDIGQLNTYLNYYKDEVCEDNDNPPVGILLVAEKDHALVKYATAGMDENLFIQKYMVRLPDMDHLKKHIEEELRNLITDNKTF</sequence>
<gene>
    <name evidence="3" type="ORF">EDD80_10742</name>
</gene>
<dbReference type="Proteomes" id="UP000295807">
    <property type="component" value="Unassembled WGS sequence"/>
</dbReference>
<feature type="domain" description="YhcG PDDEXK nuclease" evidence="1">
    <location>
        <begin position="208"/>
        <end position="360"/>
    </location>
</feature>
<feature type="domain" description="YhcG N-terminal" evidence="2">
    <location>
        <begin position="133"/>
        <end position="183"/>
    </location>
</feature>
<dbReference type="OrthoDB" id="9801263at2"/>
<evidence type="ECO:0000259" key="2">
    <source>
        <dbReference type="Pfam" id="PF17761"/>
    </source>
</evidence>
<feature type="domain" description="YhcG N-terminal" evidence="2">
    <location>
        <begin position="13"/>
        <end position="112"/>
    </location>
</feature>